<dbReference type="SUPFAM" id="SSF53383">
    <property type="entry name" value="PLP-dependent transferases"/>
    <property type="match status" value="1"/>
</dbReference>
<comment type="cofactor">
    <cofactor evidence="1">
        <name>pyridoxal 5'-phosphate</name>
        <dbReference type="ChEBI" id="CHEBI:597326"/>
    </cofactor>
</comment>
<dbReference type="AlphaFoldDB" id="A0A1W1CIL6"/>
<sequence>MNIKELDKKYVLPTYARADVEFVSGSNATLFDASGKKYIDFTSGIGVVSVGHGNKRVAKALCEQVSELTHTSNLYYIAPQAKAAQKVVEASGYDMQCFFANSGAEANEGAIKIARKHGERDGEIKRYKIITLNHSFHGRTITTVKATGQESMHNYFGPFPDGFVYADGIDGIEPLLDDHTAGVMIELIQGEGGVEPQDKEKVQKLAKLLKKKGIPLIVDEVQTGAYRVGEFTASQAYGIEPEIITLAKGVGGGVPVGIVMTTLKEVLSAGDHGSTFGGNFLSTRAVCEVVDILNELKESGELDATSIAFNKALEKFYTAHKDIFTAKVGFGMMCGLRTKDAQTLADIIDSARENGVMVLKAGRNTLRFLPPLTITKEEIDEGFESLTLAMSKL</sequence>
<evidence type="ECO:0000313" key="5">
    <source>
        <dbReference type="EMBL" id="SFV65532.1"/>
    </source>
</evidence>
<dbReference type="InterPro" id="IPR015424">
    <property type="entry name" value="PyrdxlP-dep_Trfase"/>
</dbReference>
<evidence type="ECO:0000256" key="4">
    <source>
        <dbReference type="ARBA" id="ARBA00022898"/>
    </source>
</evidence>
<dbReference type="EC" id="2.6.1.11" evidence="5"/>
<dbReference type="InterPro" id="IPR050103">
    <property type="entry name" value="Class-III_PLP-dep_AT"/>
</dbReference>
<dbReference type="PANTHER" id="PTHR11986">
    <property type="entry name" value="AMINOTRANSFERASE CLASS III"/>
    <property type="match status" value="1"/>
</dbReference>
<dbReference type="GO" id="GO:0042802">
    <property type="term" value="F:identical protein binding"/>
    <property type="evidence" value="ECO:0007669"/>
    <property type="project" value="TreeGrafter"/>
</dbReference>
<protein>
    <submittedName>
        <fullName evidence="5">Acetylornithine aminotransferase</fullName>
        <ecNumber evidence="5">2.6.1.11</ecNumber>
    </submittedName>
</protein>
<dbReference type="InterPro" id="IPR005814">
    <property type="entry name" value="Aminotrans_3"/>
</dbReference>
<dbReference type="InterPro" id="IPR015422">
    <property type="entry name" value="PyrdxlP-dep_Trfase_small"/>
</dbReference>
<keyword evidence="3 5" id="KW-0808">Transferase</keyword>
<evidence type="ECO:0000256" key="2">
    <source>
        <dbReference type="ARBA" id="ARBA00022576"/>
    </source>
</evidence>
<proteinExistence type="predicted"/>
<gene>
    <name evidence="5" type="ORF">MNB_SM-5-751</name>
</gene>
<name>A0A1W1CIL6_9ZZZZ</name>
<dbReference type="InterPro" id="IPR015421">
    <property type="entry name" value="PyrdxlP-dep_Trfase_major"/>
</dbReference>
<dbReference type="GO" id="GO:0030170">
    <property type="term" value="F:pyridoxal phosphate binding"/>
    <property type="evidence" value="ECO:0007669"/>
    <property type="project" value="InterPro"/>
</dbReference>
<evidence type="ECO:0000256" key="3">
    <source>
        <dbReference type="ARBA" id="ARBA00022679"/>
    </source>
</evidence>
<accession>A0A1W1CIL6</accession>
<keyword evidence="4" id="KW-0663">Pyridoxal phosphate</keyword>
<dbReference type="FunFam" id="3.40.640.10:FF:000004">
    <property type="entry name" value="Acetylornithine aminotransferase"/>
    <property type="match status" value="1"/>
</dbReference>
<dbReference type="Gene3D" id="3.90.1150.10">
    <property type="entry name" value="Aspartate Aminotransferase, domain 1"/>
    <property type="match status" value="1"/>
</dbReference>
<dbReference type="Gene3D" id="3.40.640.10">
    <property type="entry name" value="Type I PLP-dependent aspartate aminotransferase-like (Major domain)"/>
    <property type="match status" value="1"/>
</dbReference>
<dbReference type="EMBL" id="FPHH01000087">
    <property type="protein sequence ID" value="SFV65532.1"/>
    <property type="molecule type" value="Genomic_DNA"/>
</dbReference>
<dbReference type="CDD" id="cd00610">
    <property type="entry name" value="OAT_like"/>
    <property type="match status" value="1"/>
</dbReference>
<reference evidence="5" key="1">
    <citation type="submission" date="2016-10" db="EMBL/GenBank/DDBJ databases">
        <authorList>
            <person name="de Groot N.N."/>
        </authorList>
    </citation>
    <scope>NUCLEOTIDE SEQUENCE</scope>
</reference>
<evidence type="ECO:0000256" key="1">
    <source>
        <dbReference type="ARBA" id="ARBA00001933"/>
    </source>
</evidence>
<organism evidence="5">
    <name type="scientific">hydrothermal vent metagenome</name>
    <dbReference type="NCBI Taxonomy" id="652676"/>
    <lineage>
        <taxon>unclassified sequences</taxon>
        <taxon>metagenomes</taxon>
        <taxon>ecological metagenomes</taxon>
    </lineage>
</organism>
<dbReference type="Pfam" id="PF00202">
    <property type="entry name" value="Aminotran_3"/>
    <property type="match status" value="1"/>
</dbReference>
<dbReference type="PANTHER" id="PTHR11986:SF79">
    <property type="entry name" value="ACETYLORNITHINE AMINOTRANSFERASE, MITOCHONDRIAL"/>
    <property type="match status" value="1"/>
</dbReference>
<dbReference type="GO" id="GO:0003992">
    <property type="term" value="F:N2-acetyl-L-ornithine:2-oxoglutarate 5-aminotransferase activity"/>
    <property type="evidence" value="ECO:0007669"/>
    <property type="project" value="UniProtKB-EC"/>
</dbReference>
<dbReference type="PIRSF" id="PIRSF000521">
    <property type="entry name" value="Transaminase_4ab_Lys_Orn"/>
    <property type="match status" value="1"/>
</dbReference>
<keyword evidence="2 5" id="KW-0032">Aminotransferase</keyword>